<dbReference type="HOGENOM" id="CLU_181831_0_0_1"/>
<dbReference type="EnsemblPlants" id="PGSC0003DMT400094068">
    <property type="protein sequence ID" value="PGSC0003DMT400094068"/>
    <property type="gene ID" value="PGSC0003DMG400043639"/>
</dbReference>
<evidence type="ECO:0000313" key="1">
    <source>
        <dbReference type="EnsemblPlants" id="PGSC0003DMT400094068"/>
    </source>
</evidence>
<name>M1DTC0_SOLTU</name>
<evidence type="ECO:0000313" key="2">
    <source>
        <dbReference type="Proteomes" id="UP000011115"/>
    </source>
</evidence>
<proteinExistence type="predicted"/>
<accession>M1DTC0</accession>
<organism evidence="1 2">
    <name type="scientific">Solanum tuberosum</name>
    <name type="common">Potato</name>
    <dbReference type="NCBI Taxonomy" id="4113"/>
    <lineage>
        <taxon>Eukaryota</taxon>
        <taxon>Viridiplantae</taxon>
        <taxon>Streptophyta</taxon>
        <taxon>Embryophyta</taxon>
        <taxon>Tracheophyta</taxon>
        <taxon>Spermatophyta</taxon>
        <taxon>Magnoliopsida</taxon>
        <taxon>eudicotyledons</taxon>
        <taxon>Gunneridae</taxon>
        <taxon>Pentapetalae</taxon>
        <taxon>asterids</taxon>
        <taxon>lamiids</taxon>
        <taxon>Solanales</taxon>
        <taxon>Solanaceae</taxon>
        <taxon>Solanoideae</taxon>
        <taxon>Solaneae</taxon>
        <taxon>Solanum</taxon>
    </lineage>
</organism>
<dbReference type="AlphaFoldDB" id="M1DTC0"/>
<protein>
    <submittedName>
        <fullName evidence="1">Uncharacterized protein</fullName>
    </submittedName>
</protein>
<dbReference type="InParanoid" id="M1DTC0"/>
<dbReference type="PaxDb" id="4113-PGSC0003DMT400094068"/>
<dbReference type="Gramene" id="PGSC0003DMT400094068">
    <property type="protein sequence ID" value="PGSC0003DMT400094068"/>
    <property type="gene ID" value="PGSC0003DMG400043639"/>
</dbReference>
<reference evidence="2" key="1">
    <citation type="journal article" date="2011" name="Nature">
        <title>Genome sequence and analysis of the tuber crop potato.</title>
        <authorList>
            <consortium name="The Potato Genome Sequencing Consortium"/>
        </authorList>
    </citation>
    <scope>NUCLEOTIDE SEQUENCE [LARGE SCALE GENOMIC DNA]</scope>
    <source>
        <strain evidence="2">cv. DM1-3 516 R44</strain>
    </source>
</reference>
<keyword evidence="2" id="KW-1185">Reference proteome</keyword>
<sequence>MANGKAKSSSQNGSAMRPKYSARNLVPCLRCGTTGIFGGLFLGPVGDLGTLAKAVWRVANLEVCSPNGAHLQFLLLA</sequence>
<reference evidence="1" key="2">
    <citation type="submission" date="2015-06" db="UniProtKB">
        <authorList>
            <consortium name="EnsemblPlants"/>
        </authorList>
    </citation>
    <scope>IDENTIFICATION</scope>
    <source>
        <strain evidence="1">DM1-3 516 R44</strain>
    </source>
</reference>
<dbReference type="Proteomes" id="UP000011115">
    <property type="component" value="Unassembled WGS sequence"/>
</dbReference>